<dbReference type="RefSeq" id="XP_046043368.1">
    <property type="nucleotide sequence ID" value="XM_046194089.1"/>
</dbReference>
<name>A0A9P9G172_FUSRE</name>
<feature type="region of interest" description="Disordered" evidence="1">
    <location>
        <begin position="368"/>
        <end position="388"/>
    </location>
</feature>
<feature type="transmembrane region" description="Helical" evidence="2">
    <location>
        <begin position="224"/>
        <end position="242"/>
    </location>
</feature>
<evidence type="ECO:0000256" key="1">
    <source>
        <dbReference type="SAM" id="MobiDB-lite"/>
    </source>
</evidence>
<protein>
    <recommendedName>
        <fullName evidence="3">DUF7703 domain-containing protein</fullName>
    </recommendedName>
</protein>
<evidence type="ECO:0000256" key="2">
    <source>
        <dbReference type="SAM" id="Phobius"/>
    </source>
</evidence>
<feature type="transmembrane region" description="Helical" evidence="2">
    <location>
        <begin position="27"/>
        <end position="47"/>
    </location>
</feature>
<feature type="transmembrane region" description="Helical" evidence="2">
    <location>
        <begin position="86"/>
        <end position="109"/>
    </location>
</feature>
<keyword evidence="5" id="KW-1185">Reference proteome</keyword>
<evidence type="ECO:0000313" key="5">
    <source>
        <dbReference type="Proteomes" id="UP000720189"/>
    </source>
</evidence>
<keyword evidence="2" id="KW-0812">Transmembrane</keyword>
<dbReference type="PANTHER" id="PTHR37013">
    <property type="entry name" value="INTEGRAL MEMBRANE PROTEIN (AFU_ORTHOLOGUE AFUA_1G05950)-RELATED"/>
    <property type="match status" value="1"/>
</dbReference>
<accession>A0A9P9G172</accession>
<feature type="transmembrane region" description="Helical" evidence="2">
    <location>
        <begin position="180"/>
        <end position="204"/>
    </location>
</feature>
<dbReference type="GeneID" id="70224043"/>
<dbReference type="PANTHER" id="PTHR37013:SF3">
    <property type="entry name" value="INTEGRAL MEMBRANE PROTEIN (AFU_ORTHOLOGUE AFUA_1G05950)"/>
    <property type="match status" value="1"/>
</dbReference>
<dbReference type="OrthoDB" id="405906at2759"/>
<dbReference type="EMBL" id="JAGMUX010000021">
    <property type="protein sequence ID" value="KAH7231259.1"/>
    <property type="molecule type" value="Genomic_DNA"/>
</dbReference>
<gene>
    <name evidence="4" type="ORF">BKA55DRAFT_582075</name>
</gene>
<dbReference type="InterPro" id="IPR056120">
    <property type="entry name" value="DUF7703"/>
</dbReference>
<dbReference type="Proteomes" id="UP000720189">
    <property type="component" value="Unassembled WGS sequence"/>
</dbReference>
<keyword evidence="2" id="KW-0472">Membrane</keyword>
<evidence type="ECO:0000259" key="3">
    <source>
        <dbReference type="Pfam" id="PF24802"/>
    </source>
</evidence>
<dbReference type="AlphaFoldDB" id="A0A9P9G172"/>
<comment type="caution">
    <text evidence="4">The sequence shown here is derived from an EMBL/GenBank/DDBJ whole genome shotgun (WGS) entry which is preliminary data.</text>
</comment>
<dbReference type="Pfam" id="PF24802">
    <property type="entry name" value="DUF7703"/>
    <property type="match status" value="1"/>
</dbReference>
<feature type="transmembrane region" description="Helical" evidence="2">
    <location>
        <begin position="263"/>
        <end position="284"/>
    </location>
</feature>
<feature type="transmembrane region" description="Helical" evidence="2">
    <location>
        <begin position="145"/>
        <end position="168"/>
    </location>
</feature>
<sequence length="442" mass="49491">MKQPQGAQPSAWLVTFDPNISSQGRKITLLFLFPIFKLLAALGQPLINIFHYQARSIVLQPPMAIWMKTRGFGSGVDGFSQTSVTIIFVFLAISLYNFIELNCIIWWTFKRHAGLYFWSFVVATWGIPLYCAGFLTKYLGSPSLGYFSCTLIVIGWICLVTGQSMVLWSRVHLVLQDRKLLKMILWMIITNAIVCHGAIIPMVYGSFSSNPEMWQKPYTIMEKIEVTAFFLQEVILSGFYIVETVKLMRLERAMGNTGSSRRLMKHLILVNVLIIFLDVTILGLEYANQYEYQTAYKCFVYSTKLKLEFTILNRLVEMTTGNKDLNSGSWSRNNITLTKTSIGLKTLIDKAGGKPTGGVSYPAYARGGGEGSNGRVQMPSPQDDNSVTMSTEVTVHRAERRDGETSICRKSSAEPTIGVVKVFLGKTMSKSSSEVDLATHGF</sequence>
<feature type="domain" description="DUF7703" evidence="3">
    <location>
        <begin position="79"/>
        <end position="319"/>
    </location>
</feature>
<reference evidence="4" key="1">
    <citation type="journal article" date="2021" name="Nat. Commun.">
        <title>Genetic determinants of endophytism in the Arabidopsis root mycobiome.</title>
        <authorList>
            <person name="Mesny F."/>
            <person name="Miyauchi S."/>
            <person name="Thiergart T."/>
            <person name="Pickel B."/>
            <person name="Atanasova L."/>
            <person name="Karlsson M."/>
            <person name="Huettel B."/>
            <person name="Barry K.W."/>
            <person name="Haridas S."/>
            <person name="Chen C."/>
            <person name="Bauer D."/>
            <person name="Andreopoulos W."/>
            <person name="Pangilinan J."/>
            <person name="LaButti K."/>
            <person name="Riley R."/>
            <person name="Lipzen A."/>
            <person name="Clum A."/>
            <person name="Drula E."/>
            <person name="Henrissat B."/>
            <person name="Kohler A."/>
            <person name="Grigoriev I.V."/>
            <person name="Martin F.M."/>
            <person name="Hacquard S."/>
        </authorList>
    </citation>
    <scope>NUCLEOTIDE SEQUENCE</scope>
    <source>
        <strain evidence="4">MPI-CAGE-AT-0023</strain>
    </source>
</reference>
<proteinExistence type="predicted"/>
<organism evidence="4 5">
    <name type="scientific">Fusarium redolens</name>
    <dbReference type="NCBI Taxonomy" id="48865"/>
    <lineage>
        <taxon>Eukaryota</taxon>
        <taxon>Fungi</taxon>
        <taxon>Dikarya</taxon>
        <taxon>Ascomycota</taxon>
        <taxon>Pezizomycotina</taxon>
        <taxon>Sordariomycetes</taxon>
        <taxon>Hypocreomycetidae</taxon>
        <taxon>Hypocreales</taxon>
        <taxon>Nectriaceae</taxon>
        <taxon>Fusarium</taxon>
        <taxon>Fusarium redolens species complex</taxon>
    </lineage>
</organism>
<evidence type="ECO:0000313" key="4">
    <source>
        <dbReference type="EMBL" id="KAH7231259.1"/>
    </source>
</evidence>
<feature type="compositionally biased region" description="Polar residues" evidence="1">
    <location>
        <begin position="379"/>
        <end position="388"/>
    </location>
</feature>
<feature type="transmembrane region" description="Helical" evidence="2">
    <location>
        <begin position="116"/>
        <end position="139"/>
    </location>
</feature>
<keyword evidence="2" id="KW-1133">Transmembrane helix</keyword>